<dbReference type="HOGENOM" id="CLU_3120178_0_0_7"/>
<name>Q1CWA8_MYXXD</name>
<dbReference type="RefSeq" id="WP_011557121.1">
    <property type="nucleotide sequence ID" value="NC_008095.1"/>
</dbReference>
<dbReference type="Proteomes" id="UP000002402">
    <property type="component" value="Chromosome"/>
</dbReference>
<protein>
    <submittedName>
        <fullName evidence="1">Uncharacterized protein</fullName>
    </submittedName>
</protein>
<dbReference type="EMBL" id="CP000113">
    <property type="protein sequence ID" value="ABF88814.1"/>
    <property type="molecule type" value="Genomic_DNA"/>
</dbReference>
<accession>Q1CWA8</accession>
<gene>
    <name evidence="1" type="ordered locus">MXAN_7202</name>
</gene>
<evidence type="ECO:0000313" key="2">
    <source>
        <dbReference type="Proteomes" id="UP000002402"/>
    </source>
</evidence>
<dbReference type="AlphaFoldDB" id="Q1CWA8"/>
<evidence type="ECO:0000313" key="1">
    <source>
        <dbReference type="EMBL" id="ABF88814.1"/>
    </source>
</evidence>
<keyword evidence="2" id="KW-1185">Reference proteome</keyword>
<reference evidence="1 2" key="1">
    <citation type="journal article" date="2006" name="Proc. Natl. Acad. Sci. U.S.A.">
        <title>Evolution of sensory complexity recorded in a myxobacterial genome.</title>
        <authorList>
            <person name="Goldman B.S."/>
            <person name="Nierman W.C."/>
            <person name="Kaiser D."/>
            <person name="Slater S.C."/>
            <person name="Durkin A.S."/>
            <person name="Eisen J.A."/>
            <person name="Ronning C.M."/>
            <person name="Barbazuk W.B."/>
            <person name="Blanchard M."/>
            <person name="Field C."/>
            <person name="Halling C."/>
            <person name="Hinkle G."/>
            <person name="Iartchuk O."/>
            <person name="Kim H.S."/>
            <person name="Mackenzie C."/>
            <person name="Madupu R."/>
            <person name="Miller N."/>
            <person name="Shvartsbeyn A."/>
            <person name="Sullivan S.A."/>
            <person name="Vaudin M."/>
            <person name="Wiegand R."/>
            <person name="Kaplan H.B."/>
        </authorList>
    </citation>
    <scope>NUCLEOTIDE SEQUENCE [LARGE SCALE GENOMIC DNA]</scope>
    <source>
        <strain evidence="2">DK1622</strain>
    </source>
</reference>
<dbReference type="STRING" id="246197.MXAN_7202"/>
<sequence>MPPTGVRASSGGTTCGFFPFLHGGPDERMDADALLFELRSLRFTKGLGTP</sequence>
<organism evidence="1 2">
    <name type="scientific">Myxococcus xanthus (strain DK1622)</name>
    <dbReference type="NCBI Taxonomy" id="246197"/>
    <lineage>
        <taxon>Bacteria</taxon>
        <taxon>Pseudomonadati</taxon>
        <taxon>Myxococcota</taxon>
        <taxon>Myxococcia</taxon>
        <taxon>Myxococcales</taxon>
        <taxon>Cystobacterineae</taxon>
        <taxon>Myxococcaceae</taxon>
        <taxon>Myxococcus</taxon>
    </lineage>
</organism>
<proteinExistence type="predicted"/>
<dbReference type="KEGG" id="mxa:MXAN_7202"/>
<dbReference type="EnsemblBacteria" id="ABF88814">
    <property type="protein sequence ID" value="ABF88814"/>
    <property type="gene ID" value="MXAN_7202"/>
</dbReference>
<dbReference type="GeneID" id="51987718"/>